<dbReference type="KEGG" id="gtl:EP073_09905"/>
<reference evidence="4 5" key="1">
    <citation type="submission" date="2019-01" db="EMBL/GenBank/DDBJ databases">
        <title>Geovibrio thiophilus DSM 11263, complete genome.</title>
        <authorList>
            <person name="Spring S."/>
            <person name="Bunk B."/>
            <person name="Sproer C."/>
        </authorList>
    </citation>
    <scope>NUCLEOTIDE SEQUENCE [LARGE SCALE GENOMIC DNA]</scope>
    <source>
        <strain evidence="4 5">DSM 11263</strain>
    </source>
</reference>
<dbReference type="InterPro" id="IPR015943">
    <property type="entry name" value="WD40/YVTN_repeat-like_dom_sf"/>
</dbReference>
<feature type="signal peptide" evidence="3">
    <location>
        <begin position="1"/>
        <end position="19"/>
    </location>
</feature>
<dbReference type="Proteomes" id="UP000287502">
    <property type="component" value="Chromosome"/>
</dbReference>
<evidence type="ECO:0008006" key="6">
    <source>
        <dbReference type="Google" id="ProtNLM"/>
    </source>
</evidence>
<dbReference type="PANTHER" id="PTHR24412">
    <property type="entry name" value="KELCH PROTEIN"/>
    <property type="match status" value="1"/>
</dbReference>
<dbReference type="PROSITE" id="PS51257">
    <property type="entry name" value="PROKAR_LIPOPROTEIN"/>
    <property type="match status" value="1"/>
</dbReference>
<accession>A0A410K008</accession>
<feature type="chain" id="PRO_5019487505" description="Cell surface protein" evidence="3">
    <location>
        <begin position="20"/>
        <end position="743"/>
    </location>
</feature>
<dbReference type="Pfam" id="PF17164">
    <property type="entry name" value="DUF5122"/>
    <property type="match status" value="1"/>
</dbReference>
<dbReference type="SUPFAM" id="SSF63829">
    <property type="entry name" value="Calcium-dependent phosphotriesterase"/>
    <property type="match status" value="2"/>
</dbReference>
<evidence type="ECO:0000256" key="3">
    <source>
        <dbReference type="SAM" id="SignalP"/>
    </source>
</evidence>
<evidence type="ECO:0000256" key="2">
    <source>
        <dbReference type="ARBA" id="ARBA00022737"/>
    </source>
</evidence>
<evidence type="ECO:0000256" key="1">
    <source>
        <dbReference type="ARBA" id="ARBA00022441"/>
    </source>
</evidence>
<evidence type="ECO:0000313" key="4">
    <source>
        <dbReference type="EMBL" id="QAR33703.1"/>
    </source>
</evidence>
<dbReference type="AlphaFoldDB" id="A0A410K008"/>
<organism evidence="4 5">
    <name type="scientific">Geovibrio thiophilus</name>
    <dbReference type="NCBI Taxonomy" id="139438"/>
    <lineage>
        <taxon>Bacteria</taxon>
        <taxon>Pseudomonadati</taxon>
        <taxon>Deferribacterota</taxon>
        <taxon>Deferribacteres</taxon>
        <taxon>Deferribacterales</taxon>
        <taxon>Geovibrionaceae</taxon>
        <taxon>Geovibrio</taxon>
    </lineage>
</organism>
<keyword evidence="1" id="KW-0880">Kelch repeat</keyword>
<dbReference type="InterPro" id="IPR013431">
    <property type="entry name" value="Delta_60_rpt"/>
</dbReference>
<name>A0A410K008_9BACT</name>
<evidence type="ECO:0000313" key="5">
    <source>
        <dbReference type="Proteomes" id="UP000287502"/>
    </source>
</evidence>
<dbReference type="EMBL" id="CP035108">
    <property type="protein sequence ID" value="QAR33703.1"/>
    <property type="molecule type" value="Genomic_DNA"/>
</dbReference>
<sequence length="743" mass="77490">MRKKLLLVFVFILSLSVFGCNGSSGGSNNDPGAGDETSVYAFDTTYAGIRFRTDNVSEMLMYNSNNYGKINSLATSGEDVYAVGEGALWVNGVLDTNIEAALAEHNVNSLYLLSVAASEDKVYITGTSGNRALLIEIKGVEITFFDLPTEISESGQSSVRSVVAGADGKVYAAGTYYVNMFDPRAFLVEIDGNSTTLLNIHDELSGALTSRGYAVTVASDGSVYMAGGYDDGSNKAFLLKRNGGAFSQLTLPAELAGLTTINAMTAGNGKIYLTGSDSTATAFLAEINSSDTVSMIILPAAITGSGISSGNSVAVGNDGTVYAAIDNSGGNQAALVTVTGGTAAFTDIHSLFTGAAYSHANAAAADSSGKVHIAGYHHDNFSSTAYLLEVSSGTPASVALEVPDNALANTYAYTMAVADNGTVYMGIGYSDYSTSSAKAAIIRKSGSETELIDFSGQLTDATDIYIRSLAVGDDGRVYAAAYYYDSSYDTKAFVAEIDGSTAAIIDIHSEITGAATSAAHSVTLDSDGKIYTAGQYDDGSNKAFIAEIDNGTVTVTDLHSEFTGATFSRVNVIVAGTDGKIYAAGYYRDSSNTTRAFLMEINGGAVTVFDLHDEIAGAESSVVYSVAVGKNGKVYVTGDCYDGSNDKIFIAELSGGTLSLLTQPDEITGTDEAYTSSINVSADGKIYVGGTYYNGSIYQPYLIEINGGTAQMAELNPPASPNDFVDIITWDGSGDMYLMYVSF</sequence>
<keyword evidence="3" id="KW-0732">Signal</keyword>
<dbReference type="OrthoDB" id="9805017at2"/>
<proteinExistence type="predicted"/>
<keyword evidence="2" id="KW-0677">Repeat</keyword>
<dbReference type="Gene3D" id="2.130.10.10">
    <property type="entry name" value="YVTN repeat-like/Quinoprotein amine dehydrogenase"/>
    <property type="match status" value="2"/>
</dbReference>
<dbReference type="PANTHER" id="PTHR24412:SF497">
    <property type="entry name" value="KELCH-LIKE PROTEIN 18"/>
    <property type="match status" value="1"/>
</dbReference>
<gene>
    <name evidence="4" type="ORF">EP073_09905</name>
</gene>
<protein>
    <recommendedName>
        <fullName evidence="6">Cell surface protein</fullName>
    </recommendedName>
</protein>
<keyword evidence="5" id="KW-1185">Reference proteome</keyword>
<dbReference type="RefSeq" id="WP_128466989.1">
    <property type="nucleotide sequence ID" value="NZ_CP035108.1"/>
</dbReference>